<dbReference type="EMBL" id="LSSL01001447">
    <property type="protein sequence ID" value="OLY82529.1"/>
    <property type="molecule type" value="Genomic_DNA"/>
</dbReference>
<proteinExistence type="predicted"/>
<evidence type="ECO:0000313" key="1">
    <source>
        <dbReference type="EMBL" id="OLY82529.1"/>
    </source>
</evidence>
<name>A0A1R0H066_9FUNG</name>
<sequence>MLKCEDSVNSNKIFNLVHIQQQTLDLDRAFAKIDDFERILAIEESNLAGLEALTASLEAIYQTNTSIGTFQRVLHTMARKDGPKPRHKVWVPPDIQIPQIKSHRNS</sequence>
<organism evidence="1 2">
    <name type="scientific">Smittium mucronatum</name>
    <dbReference type="NCBI Taxonomy" id="133383"/>
    <lineage>
        <taxon>Eukaryota</taxon>
        <taxon>Fungi</taxon>
        <taxon>Fungi incertae sedis</taxon>
        <taxon>Zoopagomycota</taxon>
        <taxon>Kickxellomycotina</taxon>
        <taxon>Harpellomycetes</taxon>
        <taxon>Harpellales</taxon>
        <taxon>Legeriomycetaceae</taxon>
        <taxon>Smittium</taxon>
    </lineage>
</organism>
<dbReference type="Proteomes" id="UP000187455">
    <property type="component" value="Unassembled WGS sequence"/>
</dbReference>
<accession>A0A1R0H066</accession>
<comment type="caution">
    <text evidence="1">The sequence shown here is derived from an EMBL/GenBank/DDBJ whole genome shotgun (WGS) entry which is preliminary data.</text>
</comment>
<keyword evidence="2" id="KW-1185">Reference proteome</keyword>
<dbReference type="AlphaFoldDB" id="A0A1R0H066"/>
<protein>
    <submittedName>
        <fullName evidence="1">Uncharacterized protein</fullName>
    </submittedName>
</protein>
<reference evidence="1 2" key="1">
    <citation type="journal article" date="2016" name="Mol. Biol. Evol.">
        <title>Genome-Wide Survey of Gut Fungi (Harpellales) Reveals the First Horizontally Transferred Ubiquitin Gene from a Mosquito Host.</title>
        <authorList>
            <person name="Wang Y."/>
            <person name="White M.M."/>
            <person name="Kvist S."/>
            <person name="Moncalvo J.M."/>
        </authorList>
    </citation>
    <scope>NUCLEOTIDE SEQUENCE [LARGE SCALE GENOMIC DNA]</scope>
    <source>
        <strain evidence="1 2">ALG-7-W6</strain>
    </source>
</reference>
<evidence type="ECO:0000313" key="2">
    <source>
        <dbReference type="Proteomes" id="UP000187455"/>
    </source>
</evidence>
<gene>
    <name evidence="1" type="ORF">AYI68_g3353</name>
</gene>